<dbReference type="AlphaFoldDB" id="A0A183BDW4"/>
<protein>
    <submittedName>
        <fullName evidence="2">Single stranded DNA binding protein 2</fullName>
    </submittedName>
</protein>
<feature type="region of interest" description="Disordered" evidence="1">
    <location>
        <begin position="346"/>
        <end position="423"/>
    </location>
</feature>
<dbReference type="WBParaSite" id="ECPE_0001744401-mRNA-1">
    <property type="protein sequence ID" value="ECPE_0001744401-mRNA-1"/>
    <property type="gene ID" value="ECPE_0001744401"/>
</dbReference>
<sequence>LPQSFKPYTVPHSHQTTPVCSIPGLIHPGFGPAHASGYPFDLSTPCTPRFHPLISPYAPTAGSYLPPPVQGNGNAAAFHLPYGAPWPMGSAPQGYPRQTLSAPDRMIHHYAAPVPPPPGIEEHSVVPRSGLSPLRYRGPPDLLVDHAAHGSPIIGPGTQSGVDIRYDPGMMHPRGIVPSPYAHLTGSLQGATSPPHVPIREIPHGTGSQSLPLLRPDRTSSLTGRSETHPLLSDTSLLPTDTHKTSLNGDPLLKSPISLAKRRDPADSDAFDSEDEVMSDQDEAMTDVALSNYPTANYVPFQSAASNPGPEVDVGYFLRPPYHSLASDPSLGYICSDPSMQLMPPCRLTYSPGPPADDGDMSSVSQSASQVPPRPSSSSESESAGPTGLPSLTNGPVLPAERNSASQPNPATEDCTSNDQPTV</sequence>
<name>A0A183BDW4_9TREM</name>
<feature type="region of interest" description="Disordered" evidence="1">
    <location>
        <begin position="200"/>
        <end position="272"/>
    </location>
</feature>
<evidence type="ECO:0000313" key="2">
    <source>
        <dbReference type="WBParaSite" id="ECPE_0001744401-mRNA-1"/>
    </source>
</evidence>
<feature type="compositionally biased region" description="Low complexity" evidence="1">
    <location>
        <begin position="229"/>
        <end position="240"/>
    </location>
</feature>
<feature type="compositionally biased region" description="Low complexity" evidence="1">
    <location>
        <begin position="362"/>
        <end position="384"/>
    </location>
</feature>
<feature type="compositionally biased region" description="Polar residues" evidence="1">
    <location>
        <begin position="403"/>
        <end position="423"/>
    </location>
</feature>
<reference evidence="2" key="1">
    <citation type="submission" date="2016-06" db="UniProtKB">
        <authorList>
            <consortium name="WormBaseParasite"/>
        </authorList>
    </citation>
    <scope>IDENTIFICATION</scope>
</reference>
<accession>A0A183BDW4</accession>
<organism evidence="2">
    <name type="scientific">Echinostoma caproni</name>
    <dbReference type="NCBI Taxonomy" id="27848"/>
    <lineage>
        <taxon>Eukaryota</taxon>
        <taxon>Metazoa</taxon>
        <taxon>Spiralia</taxon>
        <taxon>Lophotrochozoa</taxon>
        <taxon>Platyhelminthes</taxon>
        <taxon>Trematoda</taxon>
        <taxon>Digenea</taxon>
        <taxon>Plagiorchiida</taxon>
        <taxon>Echinostomata</taxon>
        <taxon>Echinostomatoidea</taxon>
        <taxon>Echinostomatidae</taxon>
        <taxon>Echinostoma</taxon>
    </lineage>
</organism>
<proteinExistence type="predicted"/>
<evidence type="ECO:0000256" key="1">
    <source>
        <dbReference type="SAM" id="MobiDB-lite"/>
    </source>
</evidence>